<dbReference type="NCBIfam" id="TIGR01845">
    <property type="entry name" value="outer_NodT"/>
    <property type="match status" value="1"/>
</dbReference>
<comment type="similarity">
    <text evidence="1 2">Belongs to the outer membrane factor (OMF) (TC 1.B.17) family.</text>
</comment>
<dbReference type="AlphaFoldDB" id="A0A1I0TVD5"/>
<dbReference type="InterPro" id="IPR003423">
    <property type="entry name" value="OMP_efflux"/>
</dbReference>
<keyword evidence="2 4" id="KW-0449">Lipoprotein</keyword>
<keyword evidence="5" id="KW-1185">Reference proteome</keyword>
<dbReference type="Gene3D" id="2.20.200.10">
    <property type="entry name" value="Outer membrane efflux proteins (OEP)"/>
    <property type="match status" value="1"/>
</dbReference>
<evidence type="ECO:0000256" key="3">
    <source>
        <dbReference type="SAM" id="Coils"/>
    </source>
</evidence>
<evidence type="ECO:0000256" key="2">
    <source>
        <dbReference type="RuleBase" id="RU362097"/>
    </source>
</evidence>
<dbReference type="PANTHER" id="PTHR30203:SF30">
    <property type="entry name" value="OUTER MEMBRANE PROTEIN-RELATED"/>
    <property type="match status" value="1"/>
</dbReference>
<dbReference type="RefSeq" id="WP_090985978.1">
    <property type="nucleotide sequence ID" value="NZ_FOJM01000015.1"/>
</dbReference>
<protein>
    <submittedName>
        <fullName evidence="4">Efflux transporter, outer membrane factor (OMF) lipoprotein, NodT family</fullName>
    </submittedName>
</protein>
<dbReference type="OrthoDB" id="9770517at2"/>
<sequence>MIRIQNLILLAFCVMFYSSCLLRKPQVKPSMQMPKSYRESSSLTGDSLSLPWKFFFGGEKLQHLISMSLKRNNDLAAAKLTIKQLEAGLKEAKQALLPTLDLNVTAARNWMSKNSLNGSLSEQFTKTSYIDDYNAQFRVSWEADIWGKAALQQDGAYADLMANKESARALQTRIIAQVAQAYYNLLSLDEQLRITDRNKVLSDSTLKMTALQYNAGQVNSLAVQQAKAQLKTAELLVPLVKQNIAIQENALSILCGEFPASIDREQDFSLAALNQGFGSALPVRLLSRRPDVKAAEWVVMNAQAKLGLAKVAMYPSFSLTPSIGANSFKLNSWFNLPGSLAKNLAMNLTQPIFQKRALKTAYERASLEQEKAVLQFKQSVLTAVGEVSDALEKQKRAAERLVLVDEKVVALKKATKDASLLYQNGMATYLEIITAQNNLLQTELEGANIRLEKLQAAVDLYRSLGGGLQ</sequence>
<comment type="subcellular location">
    <subcellularLocation>
        <location evidence="2">Cell membrane</location>
        <topology evidence="2">Lipid-anchor</topology>
    </subcellularLocation>
</comment>
<keyword evidence="2" id="KW-0564">Palmitate</keyword>
<keyword evidence="2" id="KW-0812">Transmembrane</keyword>
<keyword evidence="2" id="KW-0472">Membrane</keyword>
<evidence type="ECO:0000256" key="1">
    <source>
        <dbReference type="ARBA" id="ARBA00007613"/>
    </source>
</evidence>
<dbReference type="Pfam" id="PF02321">
    <property type="entry name" value="OEP"/>
    <property type="match status" value="2"/>
</dbReference>
<dbReference type="Proteomes" id="UP000198836">
    <property type="component" value="Unassembled WGS sequence"/>
</dbReference>
<feature type="coiled-coil region" evidence="3">
    <location>
        <begin position="437"/>
        <end position="464"/>
    </location>
</feature>
<keyword evidence="3" id="KW-0175">Coiled coil</keyword>
<proteinExistence type="inferred from homology"/>
<dbReference type="STRING" id="332999.SAMN04488511_11520"/>
<dbReference type="InterPro" id="IPR010131">
    <property type="entry name" value="MdtP/NodT-like"/>
</dbReference>
<name>A0A1I0TVD5_9SPHI</name>
<gene>
    <name evidence="4" type="ORF">SAMN04488511_11520</name>
</gene>
<accession>A0A1I0TVD5</accession>
<dbReference type="EMBL" id="FOJM01000015">
    <property type="protein sequence ID" value="SFA55688.1"/>
    <property type="molecule type" value="Genomic_DNA"/>
</dbReference>
<dbReference type="SUPFAM" id="SSF56954">
    <property type="entry name" value="Outer membrane efflux proteins (OEP)"/>
    <property type="match status" value="1"/>
</dbReference>
<dbReference type="PANTHER" id="PTHR30203">
    <property type="entry name" value="OUTER MEMBRANE CATION EFFLUX PROTEIN"/>
    <property type="match status" value="1"/>
</dbReference>
<evidence type="ECO:0000313" key="5">
    <source>
        <dbReference type="Proteomes" id="UP000198836"/>
    </source>
</evidence>
<organism evidence="4 5">
    <name type="scientific">Pedobacter suwonensis</name>
    <dbReference type="NCBI Taxonomy" id="332999"/>
    <lineage>
        <taxon>Bacteria</taxon>
        <taxon>Pseudomonadati</taxon>
        <taxon>Bacteroidota</taxon>
        <taxon>Sphingobacteriia</taxon>
        <taxon>Sphingobacteriales</taxon>
        <taxon>Sphingobacteriaceae</taxon>
        <taxon>Pedobacter</taxon>
    </lineage>
</organism>
<dbReference type="GO" id="GO:0005886">
    <property type="term" value="C:plasma membrane"/>
    <property type="evidence" value="ECO:0007669"/>
    <property type="project" value="UniProtKB-SubCell"/>
</dbReference>
<dbReference type="GO" id="GO:0015562">
    <property type="term" value="F:efflux transmembrane transporter activity"/>
    <property type="evidence" value="ECO:0007669"/>
    <property type="project" value="InterPro"/>
</dbReference>
<evidence type="ECO:0000313" key="4">
    <source>
        <dbReference type="EMBL" id="SFA55688.1"/>
    </source>
</evidence>
<dbReference type="Gene3D" id="1.20.1600.10">
    <property type="entry name" value="Outer membrane efflux proteins (OEP)"/>
    <property type="match status" value="1"/>
</dbReference>
<reference evidence="5" key="1">
    <citation type="submission" date="2016-10" db="EMBL/GenBank/DDBJ databases">
        <authorList>
            <person name="Varghese N."/>
            <person name="Submissions S."/>
        </authorList>
    </citation>
    <scope>NUCLEOTIDE SEQUENCE [LARGE SCALE GENOMIC DNA]</scope>
    <source>
        <strain evidence="5">DSM 18130</strain>
    </source>
</reference>
<keyword evidence="2" id="KW-1134">Transmembrane beta strand</keyword>